<feature type="compositionally biased region" description="Acidic residues" evidence="1">
    <location>
        <begin position="1"/>
        <end position="10"/>
    </location>
</feature>
<comment type="caution">
    <text evidence="2">The sequence shown here is derived from an EMBL/GenBank/DDBJ whole genome shotgun (WGS) entry which is preliminary data.</text>
</comment>
<sequence length="175" mass="20176">MASIFDSEEEVNQKKFEENDEEYFDDKDELETELDKLLQIKARLGDIQETQVMEYDAKDMIDKLERHLFVNYDTTFLTDYYNVLKNNNADVIKQINNTILSSIQQAVRRQRDDEKPFEEAEAILMAAWLSVAALCDMRSALAARTLQALLVVVGDEVTVSHVLATRKNMVRPDHG</sequence>
<reference evidence="2" key="1">
    <citation type="submission" date="2022-03" db="EMBL/GenBank/DDBJ databases">
        <authorList>
            <person name="Tunstrom K."/>
        </authorList>
    </citation>
    <scope>NUCLEOTIDE SEQUENCE</scope>
</reference>
<feature type="region of interest" description="Disordered" evidence="1">
    <location>
        <begin position="1"/>
        <end position="25"/>
    </location>
</feature>
<dbReference type="EMBL" id="CAKOGL010000001">
    <property type="protein sequence ID" value="CAH2083665.1"/>
    <property type="molecule type" value="Genomic_DNA"/>
</dbReference>
<accession>A0AAU9T9E8</accession>
<name>A0AAU9T9E8_EUPED</name>
<evidence type="ECO:0000256" key="1">
    <source>
        <dbReference type="SAM" id="MobiDB-lite"/>
    </source>
</evidence>
<keyword evidence="3" id="KW-1185">Reference proteome</keyword>
<evidence type="ECO:0008006" key="4">
    <source>
        <dbReference type="Google" id="ProtNLM"/>
    </source>
</evidence>
<evidence type="ECO:0000313" key="3">
    <source>
        <dbReference type="Proteomes" id="UP001153954"/>
    </source>
</evidence>
<dbReference type="Proteomes" id="UP001153954">
    <property type="component" value="Unassembled WGS sequence"/>
</dbReference>
<protein>
    <recommendedName>
        <fullName evidence="4">Interferon-related developmental regulator N-terminal domain-containing protein</fullName>
    </recommendedName>
</protein>
<gene>
    <name evidence="2" type="ORF">EEDITHA_LOCUS312</name>
</gene>
<dbReference type="AlphaFoldDB" id="A0AAU9T9E8"/>
<evidence type="ECO:0000313" key="2">
    <source>
        <dbReference type="EMBL" id="CAH2083665.1"/>
    </source>
</evidence>
<organism evidence="2 3">
    <name type="scientific">Euphydryas editha</name>
    <name type="common">Edith's checkerspot</name>
    <dbReference type="NCBI Taxonomy" id="104508"/>
    <lineage>
        <taxon>Eukaryota</taxon>
        <taxon>Metazoa</taxon>
        <taxon>Ecdysozoa</taxon>
        <taxon>Arthropoda</taxon>
        <taxon>Hexapoda</taxon>
        <taxon>Insecta</taxon>
        <taxon>Pterygota</taxon>
        <taxon>Neoptera</taxon>
        <taxon>Endopterygota</taxon>
        <taxon>Lepidoptera</taxon>
        <taxon>Glossata</taxon>
        <taxon>Ditrysia</taxon>
        <taxon>Papilionoidea</taxon>
        <taxon>Nymphalidae</taxon>
        <taxon>Nymphalinae</taxon>
        <taxon>Euphydryas</taxon>
    </lineage>
</organism>
<proteinExistence type="predicted"/>